<dbReference type="AlphaFoldDB" id="A0A8T0GXY6"/>
<evidence type="ECO:0008006" key="5">
    <source>
        <dbReference type="Google" id="ProtNLM"/>
    </source>
</evidence>
<gene>
    <name evidence="3" type="ORF">KC19_9G159500</name>
</gene>
<dbReference type="EMBL" id="CM026430">
    <property type="protein sequence ID" value="KAG0562608.1"/>
    <property type="molecule type" value="Genomic_DNA"/>
</dbReference>
<dbReference type="Pfam" id="PF09807">
    <property type="entry name" value="ELP6"/>
    <property type="match status" value="1"/>
</dbReference>
<dbReference type="Proteomes" id="UP000822688">
    <property type="component" value="Chromosome 9"/>
</dbReference>
<comment type="pathway">
    <text evidence="1">tRNA modification; 5-methoxycarbonylmethyl-2-thiouridine-tRNA biosynthesis.</text>
</comment>
<evidence type="ECO:0000313" key="4">
    <source>
        <dbReference type="Proteomes" id="UP000822688"/>
    </source>
</evidence>
<evidence type="ECO:0000313" key="3">
    <source>
        <dbReference type="EMBL" id="KAG0562608.1"/>
    </source>
</evidence>
<dbReference type="PANTHER" id="PTHR16184:SF6">
    <property type="entry name" value="ELONGATOR COMPLEX PROTEIN 6"/>
    <property type="match status" value="1"/>
</dbReference>
<evidence type="ECO:0000256" key="2">
    <source>
        <dbReference type="ARBA" id="ARBA00008837"/>
    </source>
</evidence>
<dbReference type="GO" id="GO:0002098">
    <property type="term" value="P:tRNA wobble uridine modification"/>
    <property type="evidence" value="ECO:0007669"/>
    <property type="project" value="InterPro"/>
</dbReference>
<proteinExistence type="inferred from homology"/>
<dbReference type="Gene3D" id="3.40.50.300">
    <property type="entry name" value="P-loop containing nucleotide triphosphate hydrolases"/>
    <property type="match status" value="1"/>
</dbReference>
<evidence type="ECO:0000256" key="1">
    <source>
        <dbReference type="ARBA" id="ARBA00005043"/>
    </source>
</evidence>
<organism evidence="3 4">
    <name type="scientific">Ceratodon purpureus</name>
    <name type="common">Fire moss</name>
    <name type="synonym">Dicranum purpureum</name>
    <dbReference type="NCBI Taxonomy" id="3225"/>
    <lineage>
        <taxon>Eukaryota</taxon>
        <taxon>Viridiplantae</taxon>
        <taxon>Streptophyta</taxon>
        <taxon>Embryophyta</taxon>
        <taxon>Bryophyta</taxon>
        <taxon>Bryophytina</taxon>
        <taxon>Bryopsida</taxon>
        <taxon>Dicranidae</taxon>
        <taxon>Pseudoditrichales</taxon>
        <taxon>Ditrichaceae</taxon>
        <taxon>Ceratodon</taxon>
    </lineage>
</organism>
<dbReference type="CDD" id="cd19495">
    <property type="entry name" value="Elp6"/>
    <property type="match status" value="1"/>
</dbReference>
<dbReference type="InterPro" id="IPR027417">
    <property type="entry name" value="P-loop_NTPase"/>
</dbReference>
<comment type="caution">
    <text evidence="3">The sequence shown here is derived from an EMBL/GenBank/DDBJ whole genome shotgun (WGS) entry which is preliminary data.</text>
</comment>
<comment type="similarity">
    <text evidence="2">Belongs to the ELP6 family.</text>
</comment>
<accession>A0A8T0GXY6</accession>
<name>A0A8T0GXY6_CERPU</name>
<dbReference type="GO" id="GO:0033588">
    <property type="term" value="C:elongator holoenzyme complex"/>
    <property type="evidence" value="ECO:0007669"/>
    <property type="project" value="InterPro"/>
</dbReference>
<dbReference type="PANTHER" id="PTHR16184">
    <property type="entry name" value="ELONGATOR COMPLEX PROTEIN 6"/>
    <property type="match status" value="1"/>
</dbReference>
<dbReference type="InterPro" id="IPR018627">
    <property type="entry name" value="ELP6"/>
</dbReference>
<sequence>MMEEALGWAGDGLPPGALVMIKDCVAAKGGFFLTFFLKRLLVPSNVASGRSKVVFVGMAEPFSHYGRIAKKQGCNLIQARDNGQFVFLDMMAAGNHLTSERRREQAVSPLQRLYQIVNESVKRMQTGNENDRVVIMVDDASLLEVSAGGRSDQVLAFLQYCRAINSGHNRCSVVVLVHGDTDITYGAAGLDNGGYVEHGEQRVASLAHELDHIADVVISVDPLSTGLANDVHGQVTVVHWSDVLSNRESRKGIQTLQFKLMENNTTFFHPGGRF</sequence>
<reference evidence="3" key="1">
    <citation type="submission" date="2020-06" db="EMBL/GenBank/DDBJ databases">
        <title>WGS assembly of Ceratodon purpureus strain R40.</title>
        <authorList>
            <person name="Carey S.B."/>
            <person name="Jenkins J."/>
            <person name="Shu S."/>
            <person name="Lovell J.T."/>
            <person name="Sreedasyam A."/>
            <person name="Maumus F."/>
            <person name="Tiley G.P."/>
            <person name="Fernandez-Pozo N."/>
            <person name="Barry K."/>
            <person name="Chen C."/>
            <person name="Wang M."/>
            <person name="Lipzen A."/>
            <person name="Daum C."/>
            <person name="Saski C.A."/>
            <person name="Payton A.C."/>
            <person name="Mcbreen J.C."/>
            <person name="Conrad R.E."/>
            <person name="Kollar L.M."/>
            <person name="Olsson S."/>
            <person name="Huttunen S."/>
            <person name="Landis J.B."/>
            <person name="Wickett N.J."/>
            <person name="Johnson M.G."/>
            <person name="Rensing S.A."/>
            <person name="Grimwood J."/>
            <person name="Schmutz J."/>
            <person name="Mcdaniel S.F."/>
        </authorList>
    </citation>
    <scope>NUCLEOTIDE SEQUENCE</scope>
    <source>
        <strain evidence="3">R40</strain>
    </source>
</reference>
<protein>
    <recommendedName>
        <fullName evidence="5">Elongator complex protein 6</fullName>
    </recommendedName>
</protein>
<keyword evidence="4" id="KW-1185">Reference proteome</keyword>